<dbReference type="GO" id="GO:0005886">
    <property type="term" value="C:plasma membrane"/>
    <property type="evidence" value="ECO:0007669"/>
    <property type="project" value="UniProtKB-SubCell"/>
</dbReference>
<reference evidence="9 10" key="1">
    <citation type="submission" date="2016-10" db="EMBL/GenBank/DDBJ databases">
        <authorList>
            <person name="de Groot N.N."/>
        </authorList>
    </citation>
    <scope>NUCLEOTIDE SEQUENCE [LARGE SCALE GENOMIC DNA]</scope>
    <source>
        <strain evidence="9 10">DSM 15230</strain>
    </source>
</reference>
<feature type="transmembrane region" description="Helical" evidence="7">
    <location>
        <begin position="175"/>
        <end position="197"/>
    </location>
</feature>
<evidence type="ECO:0000259" key="8">
    <source>
        <dbReference type="Pfam" id="PF00884"/>
    </source>
</evidence>
<dbReference type="GO" id="GO:0009244">
    <property type="term" value="P:lipopolysaccharide core region biosynthetic process"/>
    <property type="evidence" value="ECO:0007669"/>
    <property type="project" value="TreeGrafter"/>
</dbReference>
<evidence type="ECO:0000256" key="3">
    <source>
        <dbReference type="ARBA" id="ARBA00022679"/>
    </source>
</evidence>
<evidence type="ECO:0000256" key="7">
    <source>
        <dbReference type="SAM" id="Phobius"/>
    </source>
</evidence>
<evidence type="ECO:0000256" key="6">
    <source>
        <dbReference type="ARBA" id="ARBA00023136"/>
    </source>
</evidence>
<dbReference type="STRING" id="209880.SAMN02910343_01251"/>
<evidence type="ECO:0000256" key="1">
    <source>
        <dbReference type="ARBA" id="ARBA00004651"/>
    </source>
</evidence>
<dbReference type="Pfam" id="PF00884">
    <property type="entry name" value="Sulfatase"/>
    <property type="match status" value="1"/>
</dbReference>
<dbReference type="EMBL" id="FMXA01000016">
    <property type="protein sequence ID" value="SDA55100.1"/>
    <property type="molecule type" value="Genomic_DNA"/>
</dbReference>
<feature type="transmembrane region" description="Helical" evidence="7">
    <location>
        <begin position="55"/>
        <end position="75"/>
    </location>
</feature>
<dbReference type="InterPro" id="IPR017850">
    <property type="entry name" value="Alkaline_phosphatase_core_sf"/>
</dbReference>
<comment type="subcellular location">
    <subcellularLocation>
        <location evidence="1">Cell membrane</location>
        <topology evidence="1">Multi-pass membrane protein</topology>
    </subcellularLocation>
</comment>
<dbReference type="PANTHER" id="PTHR30443">
    <property type="entry name" value="INNER MEMBRANE PROTEIN"/>
    <property type="match status" value="1"/>
</dbReference>
<organism evidence="9 10">
    <name type="scientific">Allisonella histaminiformans</name>
    <dbReference type="NCBI Taxonomy" id="209880"/>
    <lineage>
        <taxon>Bacteria</taxon>
        <taxon>Bacillati</taxon>
        <taxon>Bacillota</taxon>
        <taxon>Negativicutes</taxon>
        <taxon>Veillonellales</taxon>
        <taxon>Veillonellaceae</taxon>
        <taxon>Allisonella</taxon>
    </lineage>
</organism>
<feature type="transmembrane region" description="Helical" evidence="7">
    <location>
        <begin position="6"/>
        <end position="25"/>
    </location>
</feature>
<dbReference type="RefSeq" id="WP_091364936.1">
    <property type="nucleotide sequence ID" value="NZ_FMXA01000016.1"/>
</dbReference>
<evidence type="ECO:0000256" key="4">
    <source>
        <dbReference type="ARBA" id="ARBA00022692"/>
    </source>
</evidence>
<keyword evidence="2" id="KW-1003">Cell membrane</keyword>
<dbReference type="AlphaFoldDB" id="A0A1G5WAI8"/>
<protein>
    <submittedName>
        <fullName evidence="9">Phosphoethanolamine transferase for glucans (OPG), alkaline phosphatase superfamily</fullName>
    </submittedName>
</protein>
<keyword evidence="6 7" id="KW-0472">Membrane</keyword>
<dbReference type="Gene3D" id="3.40.720.10">
    <property type="entry name" value="Alkaline Phosphatase, subunit A"/>
    <property type="match status" value="1"/>
</dbReference>
<keyword evidence="4 7" id="KW-0812">Transmembrane</keyword>
<dbReference type="InterPro" id="IPR000917">
    <property type="entry name" value="Sulfatase_N"/>
</dbReference>
<proteinExistence type="predicted"/>
<dbReference type="InterPro" id="IPR040423">
    <property type="entry name" value="PEA_transferase"/>
</dbReference>
<accession>A0A1G5WAI8</accession>
<sequence length="572" mass="64441">MLENSLLILVTMAGLYSAAALFGCLHIGTWRGLRMGVLGGLLLLAAAWAGNIHLVSPASLAPIYFLLLWTVPYMWCRGRAESREDRELSRIKGEFLTGSAGAALFLLLTHSPWGGTGVACLEAILLLWSLIAALAYVIYFFIYGNLFQAADMVPVLMTHVQEVRAYMEGQIKRNVLLGGILGFLVLVLAGLAMIWAGMGEMGIWTKGSAVVALVSAIVMIKCALDCFPLREIRLAGNSIREMKQAGEVHVYNLEHRFKQKAEEEPDGNIFLIIGESANRDHMKAFNPEYPQETTPWQSAVKVEDGFFFFPKTYACFTQTAQTISWMLTGMNQYNHHSKDYLVSIIDAARAAGYETWWCTNHKGNDYLTEYLMHTADNVVEVPAPAGDDAQLLDVMDTIPENGHHLVILHIMGSHLRYGDRYPVDFPVISGSSQRISEYDTSIAYTDDILRRMWEKAEKKLHPSVIMYVSDHSEDMKYTHGTGHFTFDMTRIPLWIYLSPSYRKKHKDRAESLRSHQDCVFTNDLVFDTLCGLMQASNYGRTDRFDLSSQDYDLSQDEAMTMHGRVHIAEDRQ</sequence>
<dbReference type="GeneID" id="87756261"/>
<feature type="transmembrane region" description="Helical" evidence="7">
    <location>
        <begin position="95"/>
        <end position="113"/>
    </location>
</feature>
<dbReference type="InterPro" id="IPR058130">
    <property type="entry name" value="PEA_transf_C"/>
</dbReference>
<gene>
    <name evidence="9" type="ORF">SAMN02910343_01251</name>
</gene>
<evidence type="ECO:0000313" key="9">
    <source>
        <dbReference type="EMBL" id="SDA55100.1"/>
    </source>
</evidence>
<dbReference type="PANTHER" id="PTHR30443:SF2">
    <property type="entry name" value="PHOSPHOETHANOLAMINE TRANSFERASE EPTC"/>
    <property type="match status" value="1"/>
</dbReference>
<dbReference type="OrthoDB" id="9786870at2"/>
<evidence type="ECO:0000256" key="5">
    <source>
        <dbReference type="ARBA" id="ARBA00022989"/>
    </source>
</evidence>
<dbReference type="GO" id="GO:0016776">
    <property type="term" value="F:phosphotransferase activity, phosphate group as acceptor"/>
    <property type="evidence" value="ECO:0007669"/>
    <property type="project" value="TreeGrafter"/>
</dbReference>
<evidence type="ECO:0000256" key="2">
    <source>
        <dbReference type="ARBA" id="ARBA00022475"/>
    </source>
</evidence>
<dbReference type="SUPFAM" id="SSF53649">
    <property type="entry name" value="Alkaline phosphatase-like"/>
    <property type="match status" value="1"/>
</dbReference>
<name>A0A1G5WAI8_9FIRM</name>
<feature type="transmembrane region" description="Helical" evidence="7">
    <location>
        <begin position="125"/>
        <end position="147"/>
    </location>
</feature>
<dbReference type="Proteomes" id="UP000199689">
    <property type="component" value="Unassembled WGS sequence"/>
</dbReference>
<dbReference type="CDD" id="cd16017">
    <property type="entry name" value="LptA"/>
    <property type="match status" value="1"/>
</dbReference>
<evidence type="ECO:0000313" key="10">
    <source>
        <dbReference type="Proteomes" id="UP000199689"/>
    </source>
</evidence>
<keyword evidence="10" id="KW-1185">Reference proteome</keyword>
<feature type="domain" description="Sulfatase N-terminal" evidence="8">
    <location>
        <begin position="268"/>
        <end position="518"/>
    </location>
</feature>
<keyword evidence="5 7" id="KW-1133">Transmembrane helix</keyword>
<keyword evidence="3 9" id="KW-0808">Transferase</keyword>